<evidence type="ECO:0000256" key="3">
    <source>
        <dbReference type="ARBA" id="ARBA00004906"/>
    </source>
</evidence>
<comment type="catalytic activity">
    <reaction evidence="1">
        <text>S-ubiquitinyl-[E2 ubiquitin-conjugating enzyme]-L-cysteine + [acceptor protein]-L-lysine = [E2 ubiquitin-conjugating enzyme]-L-cysteine + N(6)-ubiquitinyl-[acceptor protein]-L-lysine.</text>
        <dbReference type="EC" id="2.3.2.27"/>
    </reaction>
</comment>
<evidence type="ECO:0000256" key="2">
    <source>
        <dbReference type="ARBA" id="ARBA00004167"/>
    </source>
</evidence>
<dbReference type="SUPFAM" id="SSF57850">
    <property type="entry name" value="RING/U-box"/>
    <property type="match status" value="2"/>
</dbReference>
<dbReference type="InterPro" id="IPR013083">
    <property type="entry name" value="Znf_RING/FYVE/PHD"/>
</dbReference>
<dbReference type="EnsemblPlants" id="evm.model.05.234">
    <property type="protein sequence ID" value="cds.evm.model.05.234"/>
    <property type="gene ID" value="evm.TU.05.234"/>
</dbReference>
<keyword evidence="9" id="KW-0833">Ubl conjugation pathway</keyword>
<dbReference type="InterPro" id="IPR036554">
    <property type="entry name" value="GHMP_kinase_C_sf"/>
</dbReference>
<dbReference type="InterPro" id="IPR049172">
    <property type="entry name" value="DUF6857_pln"/>
</dbReference>
<dbReference type="Gene3D" id="1.20.1440.340">
    <property type="match status" value="1"/>
</dbReference>
<evidence type="ECO:0000256" key="14">
    <source>
        <dbReference type="PROSITE-ProRule" id="PRU00175"/>
    </source>
</evidence>
<dbReference type="PANTHER" id="PTHR46279">
    <property type="entry name" value="RING/U-BOX SUPERFAMILY PROTEIN"/>
    <property type="match status" value="1"/>
</dbReference>
<protein>
    <recommendedName>
        <fullName evidence="4">RING-type E3 ubiquitin transferase</fullName>
        <ecNumber evidence="4">2.3.2.27</ecNumber>
    </recommendedName>
</protein>
<dbReference type="PROSITE" id="PS50089">
    <property type="entry name" value="ZF_RING_2"/>
    <property type="match status" value="2"/>
</dbReference>
<dbReference type="EMBL" id="UZAU01000409">
    <property type="status" value="NOT_ANNOTATED_CDS"/>
    <property type="molecule type" value="Genomic_DNA"/>
</dbReference>
<dbReference type="FunFam" id="1.20.1440.340:FF:000002">
    <property type="entry name" value="Galactokinase"/>
    <property type="match status" value="1"/>
</dbReference>
<evidence type="ECO:0000256" key="12">
    <source>
        <dbReference type="ARBA" id="ARBA00023136"/>
    </source>
</evidence>
<dbReference type="Proteomes" id="UP000596661">
    <property type="component" value="Chromosome 5"/>
</dbReference>
<dbReference type="InterPro" id="IPR046948">
    <property type="entry name" value="ATL20-22-like"/>
</dbReference>
<keyword evidence="11 15" id="KW-1133">Transmembrane helix</keyword>
<evidence type="ECO:0000256" key="1">
    <source>
        <dbReference type="ARBA" id="ARBA00000900"/>
    </source>
</evidence>
<feature type="transmembrane region" description="Helical" evidence="15">
    <location>
        <begin position="130"/>
        <end position="153"/>
    </location>
</feature>
<feature type="transmembrane region" description="Helical" evidence="15">
    <location>
        <begin position="737"/>
        <end position="758"/>
    </location>
</feature>
<feature type="domain" description="RING-type" evidence="16">
    <location>
        <begin position="813"/>
        <end position="855"/>
    </location>
</feature>
<evidence type="ECO:0000256" key="8">
    <source>
        <dbReference type="ARBA" id="ARBA00022771"/>
    </source>
</evidence>
<organism evidence="17 18">
    <name type="scientific">Cannabis sativa</name>
    <name type="common">Hemp</name>
    <name type="synonym">Marijuana</name>
    <dbReference type="NCBI Taxonomy" id="3483"/>
    <lineage>
        <taxon>Eukaryota</taxon>
        <taxon>Viridiplantae</taxon>
        <taxon>Streptophyta</taxon>
        <taxon>Embryophyta</taxon>
        <taxon>Tracheophyta</taxon>
        <taxon>Spermatophyta</taxon>
        <taxon>Magnoliopsida</taxon>
        <taxon>eudicotyledons</taxon>
        <taxon>Gunneridae</taxon>
        <taxon>Pentapetalae</taxon>
        <taxon>rosids</taxon>
        <taxon>fabids</taxon>
        <taxon>Rosales</taxon>
        <taxon>Cannabaceae</taxon>
        <taxon>Cannabis</taxon>
    </lineage>
</organism>
<dbReference type="Gene3D" id="3.30.70.3170">
    <property type="match status" value="1"/>
</dbReference>
<evidence type="ECO:0000256" key="7">
    <source>
        <dbReference type="ARBA" id="ARBA00022723"/>
    </source>
</evidence>
<dbReference type="GO" id="GO:0061630">
    <property type="term" value="F:ubiquitin protein ligase activity"/>
    <property type="evidence" value="ECO:0007669"/>
    <property type="project" value="UniProtKB-EC"/>
</dbReference>
<evidence type="ECO:0000313" key="18">
    <source>
        <dbReference type="Proteomes" id="UP000596661"/>
    </source>
</evidence>
<evidence type="ECO:0000256" key="6">
    <source>
        <dbReference type="ARBA" id="ARBA00022692"/>
    </source>
</evidence>
<keyword evidence="18" id="KW-1185">Reference proteome</keyword>
<dbReference type="Pfam" id="PF21647">
    <property type="entry name" value="DUF6857"/>
    <property type="match status" value="2"/>
</dbReference>
<keyword evidence="6 15" id="KW-0812">Transmembrane</keyword>
<evidence type="ECO:0000259" key="16">
    <source>
        <dbReference type="PROSITE" id="PS50089"/>
    </source>
</evidence>
<comment type="similarity">
    <text evidence="13">Belongs to the RING-type zinc finger family. ATL subfamily.</text>
</comment>
<feature type="domain" description="RING-type" evidence="16">
    <location>
        <begin position="209"/>
        <end position="251"/>
    </location>
</feature>
<dbReference type="PANTHER" id="PTHR46279:SF10">
    <property type="entry name" value="RING-TYPE E3 UBIQUITIN TRANSFERASE"/>
    <property type="match status" value="1"/>
</dbReference>
<evidence type="ECO:0000313" key="17">
    <source>
        <dbReference type="EnsemblPlants" id="cds.evm.model.05.234"/>
    </source>
</evidence>
<keyword evidence="7" id="KW-0479">Metal-binding</keyword>
<comment type="pathway">
    <text evidence="3">Protein modification; protein ubiquitination.</text>
</comment>
<evidence type="ECO:0000256" key="4">
    <source>
        <dbReference type="ARBA" id="ARBA00012483"/>
    </source>
</evidence>
<accession>A0A803PPL3</accession>
<dbReference type="GO" id="GO:0016020">
    <property type="term" value="C:membrane"/>
    <property type="evidence" value="ECO:0007669"/>
    <property type="project" value="UniProtKB-SubCell"/>
</dbReference>
<proteinExistence type="inferred from homology"/>
<evidence type="ECO:0000256" key="10">
    <source>
        <dbReference type="ARBA" id="ARBA00022833"/>
    </source>
</evidence>
<keyword evidence="5" id="KW-0808">Transferase</keyword>
<evidence type="ECO:0000256" key="9">
    <source>
        <dbReference type="ARBA" id="ARBA00022786"/>
    </source>
</evidence>
<evidence type="ECO:0000256" key="15">
    <source>
        <dbReference type="SAM" id="Phobius"/>
    </source>
</evidence>
<keyword evidence="10" id="KW-0862">Zinc</keyword>
<dbReference type="EC" id="2.3.2.27" evidence="4"/>
<evidence type="ECO:0000256" key="13">
    <source>
        <dbReference type="ARBA" id="ARBA00024209"/>
    </source>
</evidence>
<dbReference type="Gramene" id="evm.model.05.234">
    <property type="protein sequence ID" value="cds.evm.model.05.234"/>
    <property type="gene ID" value="evm.TU.05.234"/>
</dbReference>
<dbReference type="InterPro" id="IPR001841">
    <property type="entry name" value="Znf_RING"/>
</dbReference>
<evidence type="ECO:0000256" key="11">
    <source>
        <dbReference type="ARBA" id="ARBA00022989"/>
    </source>
</evidence>
<dbReference type="GO" id="GO:0008270">
    <property type="term" value="F:zinc ion binding"/>
    <property type="evidence" value="ECO:0007669"/>
    <property type="project" value="UniProtKB-KW"/>
</dbReference>
<reference evidence="17" key="1">
    <citation type="submission" date="2018-11" db="EMBL/GenBank/DDBJ databases">
        <authorList>
            <person name="Grassa J C."/>
        </authorList>
    </citation>
    <scope>NUCLEOTIDE SEQUENCE [LARGE SCALE GENOMIC DNA]</scope>
</reference>
<dbReference type="AlphaFoldDB" id="A0A803PPL3"/>
<evidence type="ECO:0000256" key="5">
    <source>
        <dbReference type="ARBA" id="ARBA00022679"/>
    </source>
</evidence>
<dbReference type="SUPFAM" id="SSF55060">
    <property type="entry name" value="GHMP Kinase, C-terminal domain"/>
    <property type="match status" value="1"/>
</dbReference>
<name>A0A803PPL3_CANSA</name>
<keyword evidence="8 14" id="KW-0863">Zinc-finger</keyword>
<comment type="subcellular location">
    <subcellularLocation>
        <location evidence="2">Membrane</location>
        <topology evidence="2">Single-pass membrane protein</topology>
    </subcellularLocation>
</comment>
<keyword evidence="12 15" id="KW-0472">Membrane</keyword>
<dbReference type="Pfam" id="PF13639">
    <property type="entry name" value="zf-RING_2"/>
    <property type="match status" value="2"/>
</dbReference>
<sequence>MWLSSPYSEDFTFFNCSSSSDYLRYRLNPIACLSGSTYTVFATASFNVADFLLKRTTCRSIGSFGVPVEWPFYEKVLSSDLNDHIRLTWDVPTCGRCESRGGRCGFKSNSSREIVCSDISYRGIPRSARYAVAVGVGIPSILCILGLLCFIFGRVKAITRRNGSIPEFNSTVAPQPIIIMGLDGPTLESYPKIVLGESGRLPKPNDNTCPICLSEYRPNETLKTIPECQHFFHSDCIDEWLRLNASCPICRKSPNRPTIRDEAMQRKVLASTAAAEALEEAIATESIIRSLSGFAELIDFNPIRATDVQLPAGGTFVIAHSLAESQKAVTAATNYNNRVVECRLAAIVLGIKLGLKPQEAISNVKTHSDVEGLCLEFAGTHGSSDPLLALKEYLKEEPYTTQEIEQIIEENLSSIFKDSPSSLDVLKAATHFKLYQRASHVYSEAKRVNAFKDTVYSNLSEEDILKKLGDLMNESHYSCSVKYECSCPELEELVSICRKYGALGARLTGAGWGELSSTSKVGNPLPTIDRFFSIYDDVVRSTKIAESIASSRINSEISHEKGTPTEQLNSVSLWVEAALATDLEIVSLLTTQEDNETSSKLHKMWFLRFVEEALDAGFRVFGEGSTDGRRLSLDWAYLFLNVEEFYMLLSVMENHCLRRGSSLAPFNMKGTFQVPVDSIINSENLYSWDFGGGDLLRLTWRDVPTCNRYEVNPTREIVCSEYNPLPGIPKTTPHNSMAVWLGTTSILCIICLLCFICWRKAITRRNGSIPEFNSIVPQQPIIIMGLDGPTLESYPKVILGESRRLPKPNDNICPICLSEYKPNEILKTIPECQHFFHSDCIDEWLRLNASCPICRKSPNVYNYI</sequence>
<dbReference type="Gene3D" id="3.30.40.10">
    <property type="entry name" value="Zinc/RING finger domain, C3HC4 (zinc finger)"/>
    <property type="match status" value="2"/>
</dbReference>
<dbReference type="CDD" id="cd16461">
    <property type="entry name" value="RING-H2_EL5-like"/>
    <property type="match status" value="2"/>
</dbReference>
<dbReference type="SMART" id="SM00184">
    <property type="entry name" value="RING"/>
    <property type="match status" value="2"/>
</dbReference>
<reference evidence="17" key="2">
    <citation type="submission" date="2021-03" db="UniProtKB">
        <authorList>
            <consortium name="EnsemblPlants"/>
        </authorList>
    </citation>
    <scope>IDENTIFICATION</scope>
</reference>